<dbReference type="GO" id="GO:0005524">
    <property type="term" value="F:ATP binding"/>
    <property type="evidence" value="ECO:0007669"/>
    <property type="project" value="UniProtKB-KW"/>
</dbReference>
<evidence type="ECO:0000256" key="5">
    <source>
        <dbReference type="ARBA" id="ARBA00022840"/>
    </source>
</evidence>
<organism evidence="10 11">
    <name type="scientific">Methylobacterium brachiatum</name>
    <dbReference type="NCBI Taxonomy" id="269660"/>
    <lineage>
        <taxon>Bacteria</taxon>
        <taxon>Pseudomonadati</taxon>
        <taxon>Pseudomonadota</taxon>
        <taxon>Alphaproteobacteria</taxon>
        <taxon>Hyphomicrobiales</taxon>
        <taxon>Methylobacteriaceae</taxon>
        <taxon>Methylobacterium</taxon>
    </lineage>
</organism>
<dbReference type="InterPro" id="IPR003439">
    <property type="entry name" value="ABC_transporter-like_ATP-bd"/>
</dbReference>
<keyword evidence="5" id="KW-0067">ATP-binding</keyword>
<evidence type="ECO:0000256" key="2">
    <source>
        <dbReference type="ARBA" id="ARBA00005417"/>
    </source>
</evidence>
<name>A0AAJ1WVM7_9HYPH</name>
<dbReference type="InterPro" id="IPR039421">
    <property type="entry name" value="Type_1_exporter"/>
</dbReference>
<comment type="subcellular location">
    <subcellularLocation>
        <location evidence="1">Cell membrane</location>
        <topology evidence="1">Multi-pass membrane protein</topology>
    </subcellularLocation>
</comment>
<evidence type="ECO:0000256" key="4">
    <source>
        <dbReference type="ARBA" id="ARBA00022741"/>
    </source>
</evidence>
<keyword evidence="3 8" id="KW-0812">Transmembrane</keyword>
<dbReference type="SUPFAM" id="SSF90123">
    <property type="entry name" value="ABC transporter transmembrane region"/>
    <property type="match status" value="1"/>
</dbReference>
<dbReference type="GO" id="GO:0016887">
    <property type="term" value="F:ATP hydrolysis activity"/>
    <property type="evidence" value="ECO:0007669"/>
    <property type="project" value="InterPro"/>
</dbReference>
<evidence type="ECO:0000256" key="8">
    <source>
        <dbReference type="SAM" id="Phobius"/>
    </source>
</evidence>
<dbReference type="Proteomes" id="UP001223420">
    <property type="component" value="Unassembled WGS sequence"/>
</dbReference>
<gene>
    <name evidence="10" type="ORF">QO001_002253</name>
</gene>
<keyword evidence="6 8" id="KW-1133">Transmembrane helix</keyword>
<dbReference type="Pfam" id="PF00005">
    <property type="entry name" value="ABC_tran"/>
    <property type="match status" value="1"/>
</dbReference>
<feature type="transmembrane region" description="Helical" evidence="8">
    <location>
        <begin position="153"/>
        <end position="184"/>
    </location>
</feature>
<dbReference type="InterPro" id="IPR017871">
    <property type="entry name" value="ABC_transporter-like_CS"/>
</dbReference>
<accession>A0AAJ1WVM7</accession>
<dbReference type="PANTHER" id="PTHR24221:SF654">
    <property type="entry name" value="ATP-BINDING CASSETTE SUB-FAMILY B MEMBER 6"/>
    <property type="match status" value="1"/>
</dbReference>
<proteinExistence type="inferred from homology"/>
<dbReference type="Gene3D" id="3.40.50.300">
    <property type="entry name" value="P-loop containing nucleotide triphosphate hydrolases"/>
    <property type="match status" value="1"/>
</dbReference>
<dbReference type="InterPro" id="IPR003593">
    <property type="entry name" value="AAA+_ATPase"/>
</dbReference>
<feature type="domain" description="ABC transporter" evidence="9">
    <location>
        <begin position="339"/>
        <end position="557"/>
    </location>
</feature>
<dbReference type="InterPro" id="IPR027417">
    <property type="entry name" value="P-loop_NTPase"/>
</dbReference>
<dbReference type="RefSeq" id="WP_230366133.1">
    <property type="nucleotide sequence ID" value="NZ_JAJALK010000004.1"/>
</dbReference>
<evidence type="ECO:0000256" key="1">
    <source>
        <dbReference type="ARBA" id="ARBA00004651"/>
    </source>
</evidence>
<evidence type="ECO:0000259" key="9">
    <source>
        <dbReference type="PROSITE" id="PS50893"/>
    </source>
</evidence>
<evidence type="ECO:0000256" key="3">
    <source>
        <dbReference type="ARBA" id="ARBA00022692"/>
    </source>
</evidence>
<evidence type="ECO:0000256" key="7">
    <source>
        <dbReference type="ARBA" id="ARBA00023136"/>
    </source>
</evidence>
<evidence type="ECO:0000313" key="11">
    <source>
        <dbReference type="Proteomes" id="UP001223420"/>
    </source>
</evidence>
<keyword evidence="4" id="KW-0547">Nucleotide-binding</keyword>
<comment type="caution">
    <text evidence="10">The sequence shown here is derived from an EMBL/GenBank/DDBJ whole genome shotgun (WGS) entry which is preliminary data.</text>
</comment>
<dbReference type="EMBL" id="JAUSWL010000003">
    <property type="protein sequence ID" value="MDQ0543327.1"/>
    <property type="molecule type" value="Genomic_DNA"/>
</dbReference>
<dbReference type="PROSITE" id="PS00211">
    <property type="entry name" value="ABC_TRANSPORTER_1"/>
    <property type="match status" value="1"/>
</dbReference>
<dbReference type="PROSITE" id="PS50893">
    <property type="entry name" value="ABC_TRANSPORTER_2"/>
    <property type="match status" value="1"/>
</dbReference>
<dbReference type="SUPFAM" id="SSF52540">
    <property type="entry name" value="P-loop containing nucleoside triphosphate hydrolases"/>
    <property type="match status" value="1"/>
</dbReference>
<sequence length="558" mass="57249">MIRSSSAAGTAGARNRIWSRGWHLAFALAALALAANLALAGTAIAFLAAVALAGAGPAAFAFNFHHPAALVRLFALLRTGARYGERMTGHRAALADQVRRRAGLFAALARAPESRAAGWQLGRPERLADFIDDVADVDYARLRVAFPLAITGAALLALLAATILLAPLALLPLAGLALAATLLARRTARRLAAIEAGTRAARRAASVDLGAALAGAIPLDAEGRRAASLREALDPIRAAERTGASGRRALARLEAVLALAGPTAALATLLAAWSAGARGTGLLPAAFLAFAWLGLAEPLLALPRSLLGAVRARLARGTFPSEASAAAEASAPCGAAGPLTLHGLQLRTPEGRDLGPVPDLTVLPGRALILVGASGCGKTTLLKALAGWSEDRPGDEIRLGGARLCAQERRAAAHLGLHDAAILADTVRENLFAPDAADAELWAALAAVELDTRIRSGGGLDAWIGEGSLSLGEAQRLNLARAALSPAPVILLDEPAEHLGDDQAARILAGLLTLWRDRVVVLTSHRPDLALPGRRLVLAPPFALDHGPSPAPAAICAA</sequence>
<evidence type="ECO:0000313" key="10">
    <source>
        <dbReference type="EMBL" id="MDQ0543327.1"/>
    </source>
</evidence>
<dbReference type="GO" id="GO:0005886">
    <property type="term" value="C:plasma membrane"/>
    <property type="evidence" value="ECO:0007669"/>
    <property type="project" value="UniProtKB-SubCell"/>
</dbReference>
<reference evidence="10" key="1">
    <citation type="submission" date="2023-07" db="EMBL/GenBank/DDBJ databases">
        <title>Genomic Encyclopedia of Type Strains, Phase IV (KMG-IV): sequencing the most valuable type-strain genomes for metagenomic binning, comparative biology and taxonomic classification.</title>
        <authorList>
            <person name="Goeker M."/>
        </authorList>
    </citation>
    <scope>NUCLEOTIDE SEQUENCE</scope>
    <source>
        <strain evidence="10">DSM 19569</strain>
    </source>
</reference>
<protein>
    <submittedName>
        <fullName evidence="10">ABC-type transport system involved in cytochrome bd biosynthesis fused ATPase/permease subunit</fullName>
    </submittedName>
</protein>
<dbReference type="InterPro" id="IPR036640">
    <property type="entry name" value="ABC1_TM_sf"/>
</dbReference>
<dbReference type="GO" id="GO:0042626">
    <property type="term" value="F:ATPase-coupled transmembrane transporter activity"/>
    <property type="evidence" value="ECO:0007669"/>
    <property type="project" value="TreeGrafter"/>
</dbReference>
<comment type="similarity">
    <text evidence="2">Belongs to the ABC transporter superfamily.</text>
</comment>
<dbReference type="AlphaFoldDB" id="A0AAJ1WVM7"/>
<keyword evidence="7 8" id="KW-0472">Membrane</keyword>
<feature type="transmembrane region" description="Helical" evidence="8">
    <location>
        <begin position="255"/>
        <end position="275"/>
    </location>
</feature>
<evidence type="ECO:0000256" key="6">
    <source>
        <dbReference type="ARBA" id="ARBA00022989"/>
    </source>
</evidence>
<dbReference type="SMART" id="SM00382">
    <property type="entry name" value="AAA"/>
    <property type="match status" value="1"/>
</dbReference>
<dbReference type="PANTHER" id="PTHR24221">
    <property type="entry name" value="ATP-BINDING CASSETTE SUB-FAMILY B"/>
    <property type="match status" value="1"/>
</dbReference>